<dbReference type="GO" id="GO:0070530">
    <property type="term" value="F:K63-linked polyubiquitin modification-dependent protein binding"/>
    <property type="evidence" value="ECO:0007669"/>
    <property type="project" value="TreeGrafter"/>
</dbReference>
<evidence type="ECO:0000256" key="1">
    <source>
        <dbReference type="ARBA" id="ARBA00004123"/>
    </source>
</evidence>
<dbReference type="FunFam" id="3.10.20.90:FF:000320">
    <property type="entry name" value="Predicted protein"/>
    <property type="match status" value="1"/>
</dbReference>
<evidence type="ECO:0000313" key="20">
    <source>
        <dbReference type="Proteomes" id="UP000639338"/>
    </source>
</evidence>
<feature type="compositionally biased region" description="Basic and acidic residues" evidence="15">
    <location>
        <begin position="208"/>
        <end position="231"/>
    </location>
</feature>
<sequence>MTSLVNFKVYLINQEDPDKQEIRRFGVDQDVVTNFLYLREKILSVFPTLRGRHFTISWRDEDKDDIVISSDEEWGIALGETADDLVRKLYVFVYSEYPKDYINPSRGTSGVIHDGVVCDGCEKQIQGFRYKCLQCPDFDLCANCDARGIHEDHCMLRLIAPAQWKPHWGRRIAGLMNRSMRKASNAADDDKELKCPFTRVNSCKEDRRDKEHCRNKDNHHGGNGKDKDKQHYGKQHKRRCNDNNGVSWTNTLASYLNDWANVPGECPSMEKIHQDMAKQAATAASTAASSASAASAGAAAGAAAAVADLTGTIPKKNTTEEPSVKIPKTKSTDDEQKSNDTASKDDKQKSEKKNPMDPYMELLKMVGENFTPFIETFVNPQPQVSGGMSHIQKAAADAAAAAVASHFNAQPNPYGFKLMNPKSKDTETTKKTDPITTKVTENITPMDTDQNNNASVETPGADKSSDNEDWTIIGANANPSTVDVDTSKAIPLPYKLAEEKASTSTGLYPKLPHIEKVQEAKETIIYHSDKKIQQSIETMMEMGFTNEGGWLTNLLVSKDGDIASALDTLSPVRR</sequence>
<comment type="caution">
    <text evidence="19">The sequence shown here is derived from an EMBL/GenBank/DDBJ whole genome shotgun (WGS) entry which is preliminary data.</text>
</comment>
<organism evidence="19 20">
    <name type="scientific">Aphidius gifuensis</name>
    <name type="common">Parasitoid wasp</name>
    <dbReference type="NCBI Taxonomy" id="684658"/>
    <lineage>
        <taxon>Eukaryota</taxon>
        <taxon>Metazoa</taxon>
        <taxon>Ecdysozoa</taxon>
        <taxon>Arthropoda</taxon>
        <taxon>Hexapoda</taxon>
        <taxon>Insecta</taxon>
        <taxon>Pterygota</taxon>
        <taxon>Neoptera</taxon>
        <taxon>Endopterygota</taxon>
        <taxon>Hymenoptera</taxon>
        <taxon>Apocrita</taxon>
        <taxon>Ichneumonoidea</taxon>
        <taxon>Braconidae</taxon>
        <taxon>Aphidiinae</taxon>
        <taxon>Aphidius</taxon>
    </lineage>
</organism>
<dbReference type="GO" id="GO:0044753">
    <property type="term" value="C:amphisome"/>
    <property type="evidence" value="ECO:0007669"/>
    <property type="project" value="TreeGrafter"/>
</dbReference>
<dbReference type="FunFam" id="3.30.60.90:FF:000016">
    <property type="entry name" value="Refractory to sigma P"/>
    <property type="match status" value="1"/>
</dbReference>
<dbReference type="CDD" id="cd02340">
    <property type="entry name" value="ZZ_NBR1_like"/>
    <property type="match status" value="1"/>
</dbReference>
<dbReference type="PANTHER" id="PTHR15090">
    <property type="entry name" value="SEQUESTOSOME 1-RELATED"/>
    <property type="match status" value="1"/>
</dbReference>
<feature type="compositionally biased region" description="Basic and acidic residues" evidence="15">
    <location>
        <begin position="330"/>
        <end position="355"/>
    </location>
</feature>
<keyword evidence="20" id="KW-1185">Reference proteome</keyword>
<dbReference type="SMART" id="SM00666">
    <property type="entry name" value="PB1"/>
    <property type="match status" value="1"/>
</dbReference>
<comment type="subunit">
    <text evidence="11">Interacts with aPKC and Traf6.</text>
</comment>
<evidence type="ECO:0000259" key="17">
    <source>
        <dbReference type="PROSITE" id="PS50135"/>
    </source>
</evidence>
<dbReference type="PROSITE" id="PS51745">
    <property type="entry name" value="PB1"/>
    <property type="match status" value="1"/>
</dbReference>
<accession>A0A834XW05</accession>
<dbReference type="GO" id="GO:0007032">
    <property type="term" value="P:endosome organization"/>
    <property type="evidence" value="ECO:0007669"/>
    <property type="project" value="TreeGrafter"/>
</dbReference>
<feature type="compositionally biased region" description="Polar residues" evidence="15">
    <location>
        <begin position="443"/>
        <end position="456"/>
    </location>
</feature>
<evidence type="ECO:0000256" key="12">
    <source>
        <dbReference type="ARBA" id="ARBA00071657"/>
    </source>
</evidence>
<dbReference type="Proteomes" id="UP000639338">
    <property type="component" value="Unassembled WGS sequence"/>
</dbReference>
<dbReference type="InterPro" id="IPR033741">
    <property type="entry name" value="SQSTM_UBA"/>
</dbReference>
<dbReference type="GO" id="GO:0008270">
    <property type="term" value="F:zinc ion binding"/>
    <property type="evidence" value="ECO:0007669"/>
    <property type="project" value="UniProtKB-KW"/>
</dbReference>
<protein>
    <recommendedName>
        <fullName evidence="12">Protein ref(2)P</fullName>
    </recommendedName>
    <alternativeName>
        <fullName evidence="13">Refractory to sigma P</fullName>
    </alternativeName>
</protein>
<dbReference type="PROSITE" id="PS50135">
    <property type="entry name" value="ZF_ZZ_2"/>
    <property type="match status" value="1"/>
</dbReference>
<dbReference type="Pfam" id="PF16577">
    <property type="entry name" value="UBA_5"/>
    <property type="match status" value="1"/>
</dbReference>
<keyword evidence="7" id="KW-0862">Zinc</keyword>
<evidence type="ECO:0000256" key="4">
    <source>
        <dbReference type="ARBA" id="ARBA00022723"/>
    </source>
</evidence>
<name>A0A834XW05_APHGI</name>
<comment type="subcellular location">
    <subcellularLocation>
        <location evidence="2">Cytoplasm</location>
    </subcellularLocation>
    <subcellularLocation>
        <location evidence="1">Nucleus</location>
    </subcellularLocation>
</comment>
<dbReference type="InterPro" id="IPR052260">
    <property type="entry name" value="Autophagy_Rcpt_SigReg"/>
</dbReference>
<evidence type="ECO:0000256" key="13">
    <source>
        <dbReference type="ARBA" id="ARBA00081379"/>
    </source>
</evidence>
<dbReference type="AlphaFoldDB" id="A0A834XW05"/>
<dbReference type="SUPFAM" id="SSF57850">
    <property type="entry name" value="RING/U-box"/>
    <property type="match status" value="1"/>
</dbReference>
<proteinExistence type="predicted"/>
<evidence type="ECO:0000256" key="3">
    <source>
        <dbReference type="ARBA" id="ARBA00022490"/>
    </source>
</evidence>
<feature type="region of interest" description="Disordered" evidence="15">
    <location>
        <begin position="314"/>
        <end position="357"/>
    </location>
</feature>
<keyword evidence="3" id="KW-0963">Cytoplasm</keyword>
<dbReference type="InterPro" id="IPR000270">
    <property type="entry name" value="PB1_dom"/>
</dbReference>
<dbReference type="Gene3D" id="1.10.8.10">
    <property type="entry name" value="DNA helicase RuvA subunit, C-terminal domain"/>
    <property type="match status" value="1"/>
</dbReference>
<dbReference type="PANTHER" id="PTHR15090:SF0">
    <property type="entry name" value="SEQUESTOSOME-1"/>
    <property type="match status" value="1"/>
</dbReference>
<evidence type="ECO:0000256" key="11">
    <source>
        <dbReference type="ARBA" id="ARBA00062450"/>
    </source>
</evidence>
<dbReference type="OrthoDB" id="441278at2759"/>
<evidence type="ECO:0000256" key="10">
    <source>
        <dbReference type="ARBA" id="ARBA00054138"/>
    </source>
</evidence>
<dbReference type="GO" id="GO:0000423">
    <property type="term" value="P:mitophagy"/>
    <property type="evidence" value="ECO:0007669"/>
    <property type="project" value="TreeGrafter"/>
</dbReference>
<dbReference type="PROSITE" id="PS50030">
    <property type="entry name" value="UBA"/>
    <property type="match status" value="1"/>
</dbReference>
<keyword evidence="9" id="KW-0539">Nucleus</keyword>
<dbReference type="InterPro" id="IPR015940">
    <property type="entry name" value="UBA"/>
</dbReference>
<dbReference type="InterPro" id="IPR000433">
    <property type="entry name" value="Znf_ZZ"/>
</dbReference>
<dbReference type="InterPro" id="IPR009060">
    <property type="entry name" value="UBA-like_sf"/>
</dbReference>
<evidence type="ECO:0000256" key="7">
    <source>
        <dbReference type="ARBA" id="ARBA00022833"/>
    </source>
</evidence>
<dbReference type="CDD" id="cd14320">
    <property type="entry name" value="UBA_SQSTM"/>
    <property type="match status" value="1"/>
</dbReference>
<dbReference type="InterPro" id="IPR053793">
    <property type="entry name" value="PB1-like"/>
</dbReference>
<evidence type="ECO:0000259" key="18">
    <source>
        <dbReference type="PROSITE" id="PS51745"/>
    </source>
</evidence>
<dbReference type="InterPro" id="IPR043145">
    <property type="entry name" value="Znf_ZZ_sf"/>
</dbReference>
<dbReference type="PROSITE" id="PS01357">
    <property type="entry name" value="ZF_ZZ_1"/>
    <property type="match status" value="1"/>
</dbReference>
<keyword evidence="5" id="KW-0677">Repeat</keyword>
<dbReference type="SMART" id="SM00291">
    <property type="entry name" value="ZnF_ZZ"/>
    <property type="match status" value="1"/>
</dbReference>
<feature type="region of interest" description="Disordered" evidence="15">
    <location>
        <begin position="208"/>
        <end position="244"/>
    </location>
</feature>
<evidence type="ECO:0000259" key="16">
    <source>
        <dbReference type="PROSITE" id="PS50030"/>
    </source>
</evidence>
<dbReference type="EMBL" id="JACMRX010000003">
    <property type="protein sequence ID" value="KAF7992587.1"/>
    <property type="molecule type" value="Genomic_DNA"/>
</dbReference>
<feature type="domain" description="PB1" evidence="18">
    <location>
        <begin position="4"/>
        <end position="89"/>
    </location>
</feature>
<evidence type="ECO:0000313" key="19">
    <source>
        <dbReference type="EMBL" id="KAF7992587.1"/>
    </source>
</evidence>
<dbReference type="Gene3D" id="3.30.60.90">
    <property type="match status" value="1"/>
</dbReference>
<feature type="domain" description="ZZ-type" evidence="17">
    <location>
        <begin position="113"/>
        <end position="163"/>
    </location>
</feature>
<dbReference type="FunFam" id="1.10.8.10:FF:000034">
    <property type="entry name" value="Sequestosome 1"/>
    <property type="match status" value="1"/>
</dbReference>
<dbReference type="Pfam" id="PF00569">
    <property type="entry name" value="ZZ"/>
    <property type="match status" value="1"/>
</dbReference>
<reference evidence="19 20" key="1">
    <citation type="submission" date="2020-08" db="EMBL/GenBank/DDBJ databases">
        <title>Aphidius gifuensis genome sequencing and assembly.</title>
        <authorList>
            <person name="Du Z."/>
        </authorList>
    </citation>
    <scope>NUCLEOTIDE SEQUENCE [LARGE SCALE GENOMIC DNA]</scope>
    <source>
        <strain evidence="19">YNYX2018</strain>
        <tissue evidence="19">Adults</tissue>
    </source>
</reference>
<dbReference type="GO" id="GO:0005080">
    <property type="term" value="F:protein kinase C binding"/>
    <property type="evidence" value="ECO:0007669"/>
    <property type="project" value="TreeGrafter"/>
</dbReference>
<dbReference type="SMART" id="SM00165">
    <property type="entry name" value="UBA"/>
    <property type="match status" value="1"/>
</dbReference>
<feature type="region of interest" description="Disordered" evidence="15">
    <location>
        <begin position="443"/>
        <end position="467"/>
    </location>
</feature>
<dbReference type="SUPFAM" id="SSF54277">
    <property type="entry name" value="CAD &amp; PB1 domains"/>
    <property type="match status" value="1"/>
</dbReference>
<dbReference type="GO" id="GO:0016235">
    <property type="term" value="C:aggresome"/>
    <property type="evidence" value="ECO:0007669"/>
    <property type="project" value="TreeGrafter"/>
</dbReference>
<dbReference type="Gene3D" id="3.10.20.90">
    <property type="entry name" value="Phosphatidylinositol 3-kinase Catalytic Subunit, Chain A, domain 1"/>
    <property type="match status" value="1"/>
</dbReference>
<keyword evidence="8" id="KW-0804">Transcription</keyword>
<evidence type="ECO:0000256" key="8">
    <source>
        <dbReference type="ARBA" id="ARBA00023163"/>
    </source>
</evidence>
<evidence type="ECO:0000256" key="14">
    <source>
        <dbReference type="PROSITE-ProRule" id="PRU00228"/>
    </source>
</evidence>
<dbReference type="GO" id="GO:0005634">
    <property type="term" value="C:nucleus"/>
    <property type="evidence" value="ECO:0007669"/>
    <property type="project" value="UniProtKB-SubCell"/>
</dbReference>
<dbReference type="SUPFAM" id="SSF46934">
    <property type="entry name" value="UBA-like"/>
    <property type="match status" value="1"/>
</dbReference>
<evidence type="ECO:0000256" key="6">
    <source>
        <dbReference type="ARBA" id="ARBA00022771"/>
    </source>
</evidence>
<evidence type="ECO:0000256" key="2">
    <source>
        <dbReference type="ARBA" id="ARBA00004496"/>
    </source>
</evidence>
<feature type="domain" description="UBA" evidence="16">
    <location>
        <begin position="527"/>
        <end position="569"/>
    </location>
</feature>
<keyword evidence="6 14" id="KW-0863">Zinc-finger</keyword>
<comment type="function">
    <text evidence="10">Required for selective autophagy activation by ubiquitinated proteins. Implicated in sigma rhabdovirus multiplication and necessary for male fertility. Involved in activating transcription of Drs.</text>
</comment>
<gene>
    <name evidence="19" type="ORF">HCN44_004931</name>
</gene>
<dbReference type="GO" id="GO:0035973">
    <property type="term" value="P:aggrephagy"/>
    <property type="evidence" value="ECO:0007669"/>
    <property type="project" value="TreeGrafter"/>
</dbReference>
<keyword evidence="4" id="KW-0479">Metal-binding</keyword>
<dbReference type="Pfam" id="PF00564">
    <property type="entry name" value="PB1"/>
    <property type="match status" value="1"/>
</dbReference>
<evidence type="ECO:0000256" key="9">
    <source>
        <dbReference type="ARBA" id="ARBA00023242"/>
    </source>
</evidence>
<evidence type="ECO:0000256" key="5">
    <source>
        <dbReference type="ARBA" id="ARBA00022737"/>
    </source>
</evidence>
<evidence type="ECO:0000256" key="15">
    <source>
        <dbReference type="SAM" id="MobiDB-lite"/>
    </source>
</evidence>